<dbReference type="AlphaFoldDB" id="E0UJN8"/>
<evidence type="ECO:0000256" key="1">
    <source>
        <dbReference type="SAM" id="Phobius"/>
    </source>
</evidence>
<dbReference type="InterPro" id="IPR025187">
    <property type="entry name" value="DUF4112"/>
</dbReference>
<gene>
    <name evidence="2" type="ordered locus">Cyan7822_0233</name>
</gene>
<accession>E0UJN8</accession>
<dbReference type="KEGG" id="cyj:Cyan7822_0233"/>
<keyword evidence="3" id="KW-1185">Reference proteome</keyword>
<sequence length="166" mass="18398">MTKPQDKNTNISKLTKKLTHLRNLSNLLDNAILIPGTSYRIGIDPIIGLIPGAGDYLGTALSAYIVIQAALMGASKPTLSKMALNIILDTLVGTVPILGDFVDVTWKANTKNLELLEENLHLTQPRKTTDWLYIILLIIIIFLVLAATTALFLFLLQLIWRLINHQ</sequence>
<protein>
    <recommendedName>
        <fullName evidence="4">DUF4112 domain-containing protein</fullName>
    </recommendedName>
</protein>
<keyword evidence="1" id="KW-0812">Transmembrane</keyword>
<keyword evidence="1" id="KW-0472">Membrane</keyword>
<dbReference type="HOGENOM" id="CLU_116315_0_0_3"/>
<keyword evidence="1" id="KW-1133">Transmembrane helix</keyword>
<feature type="transmembrane region" description="Helical" evidence="1">
    <location>
        <begin position="131"/>
        <end position="156"/>
    </location>
</feature>
<dbReference type="eggNOG" id="ENOG5032RYR">
    <property type="taxonomic scope" value="Bacteria"/>
</dbReference>
<dbReference type="Proteomes" id="UP000008206">
    <property type="component" value="Chromosome"/>
</dbReference>
<evidence type="ECO:0000313" key="3">
    <source>
        <dbReference type="Proteomes" id="UP000008206"/>
    </source>
</evidence>
<dbReference type="STRING" id="497965.Cyan7822_0233"/>
<dbReference type="PANTHER" id="PTHR35519">
    <property type="entry name" value="MEMBRANE PROTEINS"/>
    <property type="match status" value="1"/>
</dbReference>
<dbReference type="Pfam" id="PF13430">
    <property type="entry name" value="DUF4112"/>
    <property type="match status" value="1"/>
</dbReference>
<dbReference type="OrthoDB" id="513552at2"/>
<reference evidence="3" key="1">
    <citation type="journal article" date="2011" name="MBio">
        <title>Novel metabolic attributes of the genus Cyanothece, comprising a group of unicellular nitrogen-fixing Cyanobacteria.</title>
        <authorList>
            <person name="Bandyopadhyay A."/>
            <person name="Elvitigala T."/>
            <person name="Welsh E."/>
            <person name="Stockel J."/>
            <person name="Liberton M."/>
            <person name="Min H."/>
            <person name="Sherman L.A."/>
            <person name="Pakrasi H.B."/>
        </authorList>
    </citation>
    <scope>NUCLEOTIDE SEQUENCE [LARGE SCALE GENOMIC DNA]</scope>
    <source>
        <strain evidence="3">PCC 7822</strain>
    </source>
</reference>
<evidence type="ECO:0008006" key="4">
    <source>
        <dbReference type="Google" id="ProtNLM"/>
    </source>
</evidence>
<proteinExistence type="predicted"/>
<evidence type="ECO:0000313" key="2">
    <source>
        <dbReference type="EMBL" id="ADN12282.1"/>
    </source>
</evidence>
<dbReference type="RefSeq" id="WP_013320392.1">
    <property type="nucleotide sequence ID" value="NC_014501.1"/>
</dbReference>
<name>E0UJN8_GLOV7</name>
<dbReference type="EMBL" id="CP002198">
    <property type="protein sequence ID" value="ADN12282.1"/>
    <property type="molecule type" value="Genomic_DNA"/>
</dbReference>
<organism evidence="2 3">
    <name type="scientific">Gloeothece verrucosa (strain PCC 7822)</name>
    <name type="common">Cyanothece sp. (strain PCC 7822)</name>
    <dbReference type="NCBI Taxonomy" id="497965"/>
    <lineage>
        <taxon>Bacteria</taxon>
        <taxon>Bacillati</taxon>
        <taxon>Cyanobacteriota</taxon>
        <taxon>Cyanophyceae</taxon>
        <taxon>Oscillatoriophycideae</taxon>
        <taxon>Chroococcales</taxon>
        <taxon>Aphanothecaceae</taxon>
        <taxon>Gloeothece</taxon>
        <taxon>Gloeothece verrucosa</taxon>
    </lineage>
</organism>
<dbReference type="PANTHER" id="PTHR35519:SF2">
    <property type="entry name" value="PH DOMAIN PROTEIN"/>
    <property type="match status" value="1"/>
</dbReference>